<evidence type="ECO:0000256" key="1">
    <source>
        <dbReference type="SAM" id="MobiDB-lite"/>
    </source>
</evidence>
<organism evidence="2 3">
    <name type="scientific">Urbifossiella limnaea</name>
    <dbReference type="NCBI Taxonomy" id="2528023"/>
    <lineage>
        <taxon>Bacteria</taxon>
        <taxon>Pseudomonadati</taxon>
        <taxon>Planctomycetota</taxon>
        <taxon>Planctomycetia</taxon>
        <taxon>Gemmatales</taxon>
        <taxon>Gemmataceae</taxon>
        <taxon>Urbifossiella</taxon>
    </lineage>
</organism>
<evidence type="ECO:0000313" key="3">
    <source>
        <dbReference type="Proteomes" id="UP000319576"/>
    </source>
</evidence>
<proteinExistence type="predicted"/>
<evidence type="ECO:0000313" key="2">
    <source>
        <dbReference type="EMBL" id="QDU21850.1"/>
    </source>
</evidence>
<protein>
    <submittedName>
        <fullName evidence="2">Uncharacterized protein</fullName>
    </submittedName>
</protein>
<dbReference type="EMBL" id="CP036273">
    <property type="protein sequence ID" value="QDU21850.1"/>
    <property type="molecule type" value="Genomic_DNA"/>
</dbReference>
<dbReference type="KEGG" id="uli:ETAA1_38230"/>
<gene>
    <name evidence="2" type="ORF">ETAA1_38230</name>
</gene>
<feature type="compositionally biased region" description="Low complexity" evidence="1">
    <location>
        <begin position="16"/>
        <end position="35"/>
    </location>
</feature>
<name>A0A517XWG4_9BACT</name>
<sequence length="55" mass="5395">MKNKYGFATFRPGVTYPAAGAKGTAGPTRATGAARPPRKRAGGKPKAAGGGYGGS</sequence>
<feature type="region of interest" description="Disordered" evidence="1">
    <location>
        <begin position="16"/>
        <end position="55"/>
    </location>
</feature>
<keyword evidence="3" id="KW-1185">Reference proteome</keyword>
<reference evidence="2 3" key="1">
    <citation type="submission" date="2019-02" db="EMBL/GenBank/DDBJ databases">
        <title>Deep-cultivation of Planctomycetes and their phenomic and genomic characterization uncovers novel biology.</title>
        <authorList>
            <person name="Wiegand S."/>
            <person name="Jogler M."/>
            <person name="Boedeker C."/>
            <person name="Pinto D."/>
            <person name="Vollmers J."/>
            <person name="Rivas-Marin E."/>
            <person name="Kohn T."/>
            <person name="Peeters S.H."/>
            <person name="Heuer A."/>
            <person name="Rast P."/>
            <person name="Oberbeckmann S."/>
            <person name="Bunk B."/>
            <person name="Jeske O."/>
            <person name="Meyerdierks A."/>
            <person name="Storesund J.E."/>
            <person name="Kallscheuer N."/>
            <person name="Luecker S."/>
            <person name="Lage O.M."/>
            <person name="Pohl T."/>
            <person name="Merkel B.J."/>
            <person name="Hornburger P."/>
            <person name="Mueller R.-W."/>
            <person name="Bruemmer F."/>
            <person name="Labrenz M."/>
            <person name="Spormann A.M."/>
            <person name="Op den Camp H."/>
            <person name="Overmann J."/>
            <person name="Amann R."/>
            <person name="Jetten M.S.M."/>
            <person name="Mascher T."/>
            <person name="Medema M.H."/>
            <person name="Devos D.P."/>
            <person name="Kaster A.-K."/>
            <person name="Ovreas L."/>
            <person name="Rohde M."/>
            <person name="Galperin M.Y."/>
            <person name="Jogler C."/>
        </authorList>
    </citation>
    <scope>NUCLEOTIDE SEQUENCE [LARGE SCALE GENOMIC DNA]</scope>
    <source>
        <strain evidence="2 3">ETA_A1</strain>
    </source>
</reference>
<dbReference type="RefSeq" id="WP_202920235.1">
    <property type="nucleotide sequence ID" value="NZ_CP036273.1"/>
</dbReference>
<dbReference type="AlphaFoldDB" id="A0A517XWG4"/>
<accession>A0A517XWG4</accession>
<dbReference type="Proteomes" id="UP000319576">
    <property type="component" value="Chromosome"/>
</dbReference>